<protein>
    <submittedName>
        <fullName evidence="1">Uncharacterized protein</fullName>
    </submittedName>
</protein>
<dbReference type="EMBL" id="BAAACG010000010">
    <property type="protein sequence ID" value="GAA0742019.1"/>
    <property type="molecule type" value="Genomic_DNA"/>
</dbReference>
<reference evidence="1 2" key="1">
    <citation type="journal article" date="2019" name="Int. J. Syst. Evol. Microbiol.">
        <title>The Global Catalogue of Microorganisms (GCM) 10K type strain sequencing project: providing services to taxonomists for standard genome sequencing and annotation.</title>
        <authorList>
            <consortium name="The Broad Institute Genomics Platform"/>
            <consortium name="The Broad Institute Genome Sequencing Center for Infectious Disease"/>
            <person name="Wu L."/>
            <person name="Ma J."/>
        </authorList>
    </citation>
    <scope>NUCLEOTIDE SEQUENCE [LARGE SCALE GENOMIC DNA]</scope>
    <source>
        <strain evidence="1 2">JCM 1407</strain>
    </source>
</reference>
<accession>A0ABN1JL85</accession>
<keyword evidence="2" id="KW-1185">Reference proteome</keyword>
<evidence type="ECO:0000313" key="1">
    <source>
        <dbReference type="EMBL" id="GAA0742019.1"/>
    </source>
</evidence>
<dbReference type="Proteomes" id="UP001501510">
    <property type="component" value="Unassembled WGS sequence"/>
</dbReference>
<dbReference type="RefSeq" id="WP_343761874.1">
    <property type="nucleotide sequence ID" value="NZ_BAAACG010000010.1"/>
</dbReference>
<gene>
    <name evidence="1" type="ORF">GCM10008906_23990</name>
</gene>
<organism evidence="1 2">
    <name type="scientific">Clostridium oceanicum</name>
    <dbReference type="NCBI Taxonomy" id="1543"/>
    <lineage>
        <taxon>Bacteria</taxon>
        <taxon>Bacillati</taxon>
        <taxon>Bacillota</taxon>
        <taxon>Clostridia</taxon>
        <taxon>Eubacteriales</taxon>
        <taxon>Clostridiaceae</taxon>
        <taxon>Clostridium</taxon>
    </lineage>
</organism>
<proteinExistence type="predicted"/>
<sequence length="830" mass="93183">MLNKRLKAVILLAGVLTTTTLVKTGNVHAKEVSTASKENIQSSKNNEDNGIVADALINMQDETAERDLNGNKEKTNVLVENNTLLKELDSIKGYISSTKNVRNTIINDLGFSENSIYVNKINKVIDKLHLSTTILVENALNIIKENNDAKNVDVAIKLANDAKSYLTNNEKLSSSSSYIQRIETALNNFQNSKFSIYEKNIENKINTAIEQKSPDKLLDAINFAKTSKNELITKYNFKVESELITNINTLIEDANRLLPEIKASYGIDVINKAIPTKNLDTLENAKKVAVKIRSELIENFYIMPKERDVVRIDSAIKRLDSAIEEARKNAPVDAALKSIDDVIAKGEYTYASKDEATRAYNELMDSVKFALSLKEKTSDTTLKENIDKGIDKAIFPLINASINAIRGMNGSNCENYFKDLYEASQRLYSLKDFFKNTLKISDSSPYMNNVNHAIDEMKQKSNLDTSLRTLNLKLDSLKGMKDYEEKIKVINYCEYIRVHLLDDLKLSPENSKVQEMTDKIVKAKQNILSEKYYKSPEIQIVQNPNWFYTGLPDKIQVREKEAQVNNIVIDIICNGRTQIRDNEVVFLDKTEENNYVFVKEIIEHIWKPSFGRSVKFATNDGTIVDDFSKVPDTGELAAGSKLFSIVISTRATIVNRTYWERLESSKDNGTDDNVTVSASISTGKEESVTRSLSKMLGNESSISSEFGMSAGVENVGSVSGTFSQSDSVSRSFESTFERSFSVSEEIQKGIEHDFGSIDKNSAVGLYQLVEEFEILNADGLVNQEREFLSGLDLTLKFNKNLKVKTSRYAPIAIEENQKFITPSNVKNASN</sequence>
<evidence type="ECO:0000313" key="2">
    <source>
        <dbReference type="Proteomes" id="UP001501510"/>
    </source>
</evidence>
<name>A0ABN1JL85_9CLOT</name>
<comment type="caution">
    <text evidence="1">The sequence shown here is derived from an EMBL/GenBank/DDBJ whole genome shotgun (WGS) entry which is preliminary data.</text>
</comment>